<dbReference type="Pfam" id="PF14529">
    <property type="entry name" value="Exo_endo_phos_2"/>
    <property type="match status" value="1"/>
</dbReference>
<dbReference type="GO" id="GO:0042575">
    <property type="term" value="C:DNA polymerase complex"/>
    <property type="evidence" value="ECO:0007669"/>
    <property type="project" value="UniProtKB-ARBA"/>
</dbReference>
<dbReference type="InterPro" id="IPR043502">
    <property type="entry name" value="DNA/RNA_pol_sf"/>
</dbReference>
<dbReference type="PANTHER" id="PTHR33481">
    <property type="entry name" value="REVERSE TRANSCRIPTASE"/>
    <property type="match status" value="1"/>
</dbReference>
<gene>
    <name evidence="3" type="ORF">TBRA_LOCUS8307</name>
</gene>
<dbReference type="InterPro" id="IPR002156">
    <property type="entry name" value="RNaseH_domain"/>
</dbReference>
<dbReference type="PANTHER" id="PTHR33481:SF1">
    <property type="entry name" value="ENDONUCLEASE_EXONUCLEASE_PHOSPHATASE DOMAIN-CONTAINING PROTEIN-RELATED"/>
    <property type="match status" value="1"/>
</dbReference>
<dbReference type="Gene3D" id="3.60.10.10">
    <property type="entry name" value="Endonuclease/exonuclease/phosphatase"/>
    <property type="match status" value="1"/>
</dbReference>
<dbReference type="GO" id="GO:0003676">
    <property type="term" value="F:nucleic acid binding"/>
    <property type="evidence" value="ECO:0007669"/>
    <property type="project" value="InterPro"/>
</dbReference>
<dbReference type="GO" id="GO:0071897">
    <property type="term" value="P:DNA biosynthetic process"/>
    <property type="evidence" value="ECO:0007669"/>
    <property type="project" value="UniProtKB-ARBA"/>
</dbReference>
<dbReference type="OrthoDB" id="7695642at2759"/>
<evidence type="ECO:0008006" key="5">
    <source>
        <dbReference type="Google" id="ProtNLM"/>
    </source>
</evidence>
<evidence type="ECO:0000313" key="4">
    <source>
        <dbReference type="Proteomes" id="UP000479190"/>
    </source>
</evidence>
<accession>A0A6H5IL36</accession>
<protein>
    <recommendedName>
        <fullName evidence="5">Lian-aa1 retrotransposon protein</fullName>
    </recommendedName>
</protein>
<dbReference type="SUPFAM" id="SSF56219">
    <property type="entry name" value="DNase I-like"/>
    <property type="match status" value="1"/>
</dbReference>
<sequence length="1320" mass="148624">MGNRVSRHGRGRVSGEAGIRAGPKRRALKVMTIFADYELFEKSANVENLAIKARKTKKIEKWIKKVKLGSPKKTLYDLIRLRPEEPTKQYTFDILGFKASYCRLRKLPKKLGEACVLHLCEATSRGFFRSWATISFMDQIRCELPVLCCEKIIENLKNEDLRNICLADTEQSSKAASATLSVMMTRVHTGICLIQEPWLGRRGIQEIGQIGQIYRDPLVPDPRACITVKGMNAILMPAWCSRDLAVIKVELPEEGGGSRKVVVASAYFPCDSQDPPPTAEAHRLIQHCQETRLALIIGCDANSHHTAWGCSDINSRGEALLESLASLNLIILNRGSRPTFRSAGRETIIDLTLCSQEISHAIRGWRVSQEPSLSDHNQIHFAWSTNVQEGEPYRNPRRTDWALYRESLNWHLEGYTPSIKNREDCEEAAAHIRSAIMQAYEASCLTVTPKARGRGMPWWTQELQRQRAELDEDEVKYKELQRQYKYSIAAAQKKAWRDFCENIESGKEVARLSRLLAGRTTSWIEAIQKPRGQYADSEEECLQLLLDANFHRSERVGAGEGPNGPPHRPTARSWEVAKDVVRPGTVAWAIDTFGPFKSPGTDGIFPALLQKAKDLLIGPLVRVFRASIACKYIPLEWRTAKVVFIPKAGRVQHVTVKDFRPISLTSFVLKTLEKVVDRYLRDRILQTRPLHPNRHAYRAGYSTESALHAAVAKIEARLEKGGYAVGIFMDIEGAFNHTPPEVACREALDRGIAPPLVDWMDELLRNRKVEASLGTHRRVALVDRGCPQGGVLSPLIWCLVADSLLRTINGRGCHAQAYADDVLLLTQGTFLDKAMDSMQLILKKVDKWCSETGLTVNPAKTELVIFTRKHRVEQCANLTLRGSRIEARESAKYLGVILDRKLKWKEHTEFQVQKFCTALWACRRAVGVTWGLKPNTLLWIYKAILLPRLTYASVVWWPRVKLTGTKERLEKLRGLMLRGATGAMRTTPTKALGIIMDVPPIHVEVQAVAVNAVHRLRSLGLWKHGTRHTRLELLDDPVLCMRGDWMSARIAEEPAWETIFPSREDWLSKRDSLSGTGECWYTDGSKTGGLSGAGYYRRADGRGTFIPLGRLATVFQTEIMAILGCSYRMAELVTESKRISICSDSQAALRALDSRIVTSRLVWECKKALGALAAKNTVRLIWVPGHMGIKGNEIADRLANLGSRNIPEGPEPIIGLARSQIRRTIMEWTESKHKEWWSAAIITGHGHLRYHGHKIGLVPDSTCRWCSADEETPLHLLTTCDAAAERRRKWFGDALPSLEDIRGTKASRLIGFWKEVVRTN</sequence>
<dbReference type="InterPro" id="IPR036691">
    <property type="entry name" value="Endo/exonu/phosph_ase_sf"/>
</dbReference>
<evidence type="ECO:0000313" key="3">
    <source>
        <dbReference type="EMBL" id="CAB0036439.1"/>
    </source>
</evidence>
<dbReference type="EMBL" id="CADCXV010000815">
    <property type="protein sequence ID" value="CAB0036439.1"/>
    <property type="molecule type" value="Genomic_DNA"/>
</dbReference>
<dbReference type="CDD" id="cd09276">
    <property type="entry name" value="Rnase_HI_RT_non_LTR"/>
    <property type="match status" value="1"/>
</dbReference>
<evidence type="ECO:0000259" key="2">
    <source>
        <dbReference type="PROSITE" id="PS50879"/>
    </source>
</evidence>
<dbReference type="PROSITE" id="PS50878">
    <property type="entry name" value="RT_POL"/>
    <property type="match status" value="1"/>
</dbReference>
<dbReference type="Pfam" id="PF00075">
    <property type="entry name" value="RNase_H"/>
    <property type="match status" value="1"/>
</dbReference>
<dbReference type="InterPro" id="IPR012337">
    <property type="entry name" value="RNaseH-like_sf"/>
</dbReference>
<name>A0A6H5IL36_9HYME</name>
<feature type="domain" description="RNase H type-1" evidence="2">
    <location>
        <begin position="1074"/>
        <end position="1204"/>
    </location>
</feature>
<dbReference type="InterPro" id="IPR005135">
    <property type="entry name" value="Endo/exonuclease/phosphatase"/>
</dbReference>
<keyword evidence="4" id="KW-1185">Reference proteome</keyword>
<dbReference type="CDD" id="cd09077">
    <property type="entry name" value="R1-I-EN"/>
    <property type="match status" value="1"/>
</dbReference>
<evidence type="ECO:0000259" key="1">
    <source>
        <dbReference type="PROSITE" id="PS50878"/>
    </source>
</evidence>
<dbReference type="SUPFAM" id="SSF56672">
    <property type="entry name" value="DNA/RNA polymerases"/>
    <property type="match status" value="1"/>
</dbReference>
<feature type="domain" description="Reverse transcriptase" evidence="1">
    <location>
        <begin position="626"/>
        <end position="898"/>
    </location>
</feature>
<dbReference type="CDD" id="cd01650">
    <property type="entry name" value="RT_nLTR_like"/>
    <property type="match status" value="1"/>
</dbReference>
<dbReference type="Proteomes" id="UP000479190">
    <property type="component" value="Unassembled WGS sequence"/>
</dbReference>
<dbReference type="Gene3D" id="3.30.420.10">
    <property type="entry name" value="Ribonuclease H-like superfamily/Ribonuclease H"/>
    <property type="match status" value="1"/>
</dbReference>
<dbReference type="SUPFAM" id="SSF53098">
    <property type="entry name" value="Ribonuclease H-like"/>
    <property type="match status" value="1"/>
</dbReference>
<reference evidence="3 4" key="1">
    <citation type="submission" date="2020-02" db="EMBL/GenBank/DDBJ databases">
        <authorList>
            <person name="Ferguson B K."/>
        </authorList>
    </citation>
    <scope>NUCLEOTIDE SEQUENCE [LARGE SCALE GENOMIC DNA]</scope>
</reference>
<proteinExistence type="predicted"/>
<dbReference type="InterPro" id="IPR036397">
    <property type="entry name" value="RNaseH_sf"/>
</dbReference>
<dbReference type="InterPro" id="IPR000477">
    <property type="entry name" value="RT_dom"/>
</dbReference>
<dbReference type="Pfam" id="PF00078">
    <property type="entry name" value="RVT_1"/>
    <property type="match status" value="1"/>
</dbReference>
<dbReference type="PROSITE" id="PS50879">
    <property type="entry name" value="RNASE_H_1"/>
    <property type="match status" value="1"/>
</dbReference>
<organism evidence="3 4">
    <name type="scientific">Trichogramma brassicae</name>
    <dbReference type="NCBI Taxonomy" id="86971"/>
    <lineage>
        <taxon>Eukaryota</taxon>
        <taxon>Metazoa</taxon>
        <taxon>Ecdysozoa</taxon>
        <taxon>Arthropoda</taxon>
        <taxon>Hexapoda</taxon>
        <taxon>Insecta</taxon>
        <taxon>Pterygota</taxon>
        <taxon>Neoptera</taxon>
        <taxon>Endopterygota</taxon>
        <taxon>Hymenoptera</taxon>
        <taxon>Apocrita</taxon>
        <taxon>Proctotrupomorpha</taxon>
        <taxon>Chalcidoidea</taxon>
        <taxon>Trichogrammatidae</taxon>
        <taxon>Trichogramma</taxon>
    </lineage>
</organism>
<dbReference type="GO" id="GO:0004523">
    <property type="term" value="F:RNA-DNA hybrid ribonuclease activity"/>
    <property type="evidence" value="ECO:0007669"/>
    <property type="project" value="InterPro"/>
</dbReference>